<dbReference type="SUPFAM" id="SSF46689">
    <property type="entry name" value="Homeodomain-like"/>
    <property type="match status" value="2"/>
</dbReference>
<keyword evidence="1" id="KW-0963">Cytoplasm</keyword>
<dbReference type="SMART" id="SM00342">
    <property type="entry name" value="HTH_ARAC"/>
    <property type="match status" value="1"/>
</dbReference>
<evidence type="ECO:0000256" key="2">
    <source>
        <dbReference type="ARBA" id="ARBA00023015"/>
    </source>
</evidence>
<dbReference type="SUPFAM" id="SSF51215">
    <property type="entry name" value="Regulatory protein AraC"/>
    <property type="match status" value="1"/>
</dbReference>
<dbReference type="Gene3D" id="1.10.10.60">
    <property type="entry name" value="Homeodomain-like"/>
    <property type="match status" value="2"/>
</dbReference>
<feature type="domain" description="HTH araC/xylS-type" evidence="5">
    <location>
        <begin position="202"/>
        <end position="300"/>
    </location>
</feature>
<dbReference type="GO" id="GO:0016853">
    <property type="term" value="F:isomerase activity"/>
    <property type="evidence" value="ECO:0007669"/>
    <property type="project" value="UniProtKB-KW"/>
</dbReference>
<organism evidence="6 7">
    <name type="scientific">Algisphaera agarilytica</name>
    <dbReference type="NCBI Taxonomy" id="1385975"/>
    <lineage>
        <taxon>Bacteria</taxon>
        <taxon>Pseudomonadati</taxon>
        <taxon>Planctomycetota</taxon>
        <taxon>Phycisphaerae</taxon>
        <taxon>Phycisphaerales</taxon>
        <taxon>Phycisphaeraceae</taxon>
        <taxon>Algisphaera</taxon>
    </lineage>
</organism>
<keyword evidence="6" id="KW-0413">Isomerase</keyword>
<evidence type="ECO:0000313" key="6">
    <source>
        <dbReference type="EMBL" id="MBB6431703.1"/>
    </source>
</evidence>
<dbReference type="InterPro" id="IPR037923">
    <property type="entry name" value="HTH-like"/>
</dbReference>
<dbReference type="InterPro" id="IPR009057">
    <property type="entry name" value="Homeodomain-like_sf"/>
</dbReference>
<evidence type="ECO:0000313" key="7">
    <source>
        <dbReference type="Proteomes" id="UP000541810"/>
    </source>
</evidence>
<dbReference type="Proteomes" id="UP000541810">
    <property type="component" value="Unassembled WGS sequence"/>
</dbReference>
<evidence type="ECO:0000256" key="1">
    <source>
        <dbReference type="ARBA" id="ARBA00022490"/>
    </source>
</evidence>
<dbReference type="Pfam" id="PF02311">
    <property type="entry name" value="AraC_binding"/>
    <property type="match status" value="1"/>
</dbReference>
<dbReference type="InterPro" id="IPR003313">
    <property type="entry name" value="AraC-bd"/>
</dbReference>
<evidence type="ECO:0000259" key="5">
    <source>
        <dbReference type="PROSITE" id="PS01124"/>
    </source>
</evidence>
<protein>
    <submittedName>
        <fullName evidence="6">AraC-like DNA-binding protein/mannose-6-phosphate isomerase-like protein (Cupin superfamily)</fullName>
    </submittedName>
</protein>
<keyword evidence="3 6" id="KW-0238">DNA-binding</keyword>
<dbReference type="PANTHER" id="PTHR46796:SF13">
    <property type="entry name" value="HTH-TYPE TRANSCRIPTIONAL ACTIVATOR RHAS"/>
    <property type="match status" value="1"/>
</dbReference>
<dbReference type="AlphaFoldDB" id="A0A7X0LN64"/>
<dbReference type="EMBL" id="JACHGY010000002">
    <property type="protein sequence ID" value="MBB6431703.1"/>
    <property type="molecule type" value="Genomic_DNA"/>
</dbReference>
<dbReference type="PROSITE" id="PS01124">
    <property type="entry name" value="HTH_ARAC_FAMILY_2"/>
    <property type="match status" value="1"/>
</dbReference>
<accession>A0A7X0LN64</accession>
<dbReference type="GO" id="GO:0043565">
    <property type="term" value="F:sequence-specific DNA binding"/>
    <property type="evidence" value="ECO:0007669"/>
    <property type="project" value="InterPro"/>
</dbReference>
<dbReference type="InterPro" id="IPR050204">
    <property type="entry name" value="AraC_XylS_family_regulators"/>
</dbReference>
<evidence type="ECO:0000256" key="4">
    <source>
        <dbReference type="ARBA" id="ARBA00023163"/>
    </source>
</evidence>
<reference evidence="6 7" key="1">
    <citation type="submission" date="2020-08" db="EMBL/GenBank/DDBJ databases">
        <title>Genomic Encyclopedia of Type Strains, Phase IV (KMG-IV): sequencing the most valuable type-strain genomes for metagenomic binning, comparative biology and taxonomic classification.</title>
        <authorList>
            <person name="Goeker M."/>
        </authorList>
    </citation>
    <scope>NUCLEOTIDE SEQUENCE [LARGE SCALE GENOMIC DNA]</scope>
    <source>
        <strain evidence="6 7">DSM 103725</strain>
    </source>
</reference>
<dbReference type="GO" id="GO:0003700">
    <property type="term" value="F:DNA-binding transcription factor activity"/>
    <property type="evidence" value="ECO:0007669"/>
    <property type="project" value="InterPro"/>
</dbReference>
<dbReference type="InterPro" id="IPR018060">
    <property type="entry name" value="HTH_AraC"/>
</dbReference>
<gene>
    <name evidence="6" type="ORF">HNQ40_003586</name>
</gene>
<dbReference type="Gene3D" id="2.60.120.10">
    <property type="entry name" value="Jelly Rolls"/>
    <property type="match status" value="1"/>
</dbReference>
<dbReference type="InterPro" id="IPR014710">
    <property type="entry name" value="RmlC-like_jellyroll"/>
</dbReference>
<comment type="caution">
    <text evidence="6">The sequence shown here is derived from an EMBL/GenBank/DDBJ whole genome shotgun (WGS) entry which is preliminary data.</text>
</comment>
<keyword evidence="7" id="KW-1185">Reference proteome</keyword>
<proteinExistence type="predicted"/>
<dbReference type="PANTHER" id="PTHR46796">
    <property type="entry name" value="HTH-TYPE TRANSCRIPTIONAL ACTIVATOR RHAS-RELATED"/>
    <property type="match status" value="1"/>
</dbReference>
<name>A0A7X0LN64_9BACT</name>
<dbReference type="Pfam" id="PF12833">
    <property type="entry name" value="HTH_18"/>
    <property type="match status" value="1"/>
</dbReference>
<keyword evidence="2" id="KW-0805">Transcription regulation</keyword>
<evidence type="ECO:0000256" key="3">
    <source>
        <dbReference type="ARBA" id="ARBA00023125"/>
    </source>
</evidence>
<sequence>MRTPPKNHVVVYPHGLGWQRGGGTLDTEGRATPRLIHAAWHQDIPVVPRRSEHTHDVYHIGLVHEGESSMLLDSREVSTRPGSLLIVSPGQPHCFLLPPRTRSVYSEVTFELVDRVGKSLRDPLHDVLAEWTGTDCPAWITGTVVKPDLKKTVADAIARVVMGCMTAPPRRQFLVNRALMDLLEEIASAGRAISDVADDPIAQVAALIEANLQEPISVNEMAEQVSMSPNHLIRRFRDHYGTTPLAYRQQLRLEAAISLLTMTHYPIKLIAEWTGFSSVYYFSRFFTSKVGTSPAAYREQANHDQHQT</sequence>
<keyword evidence="4" id="KW-0804">Transcription</keyword>